<reference evidence="5" key="1">
    <citation type="submission" date="2025-08" db="UniProtKB">
        <authorList>
            <consortium name="RefSeq"/>
        </authorList>
    </citation>
    <scope>IDENTIFICATION</scope>
    <source>
        <tissue evidence="5">Epidermis and Blubber</tissue>
    </source>
</reference>
<keyword evidence="4" id="KW-1185">Reference proteome</keyword>
<evidence type="ECO:0000313" key="5">
    <source>
        <dbReference type="RefSeq" id="XP_036679344.1"/>
    </source>
</evidence>
<name>A0A8B8V3E4_BALMU</name>
<evidence type="ECO:0000256" key="2">
    <source>
        <dbReference type="SAM" id="MobiDB-lite"/>
    </source>
</evidence>
<comment type="similarity">
    <text evidence="1">Belongs to the alpha-carbonic anhydrase family.</text>
</comment>
<dbReference type="Pfam" id="PF00194">
    <property type="entry name" value="Carb_anhydrase"/>
    <property type="match status" value="1"/>
</dbReference>
<dbReference type="PANTHER" id="PTHR18952">
    <property type="entry name" value="CARBONIC ANHYDRASE"/>
    <property type="match status" value="1"/>
</dbReference>
<dbReference type="Proteomes" id="UP000694857">
    <property type="component" value="Chromosome 14"/>
</dbReference>
<dbReference type="OrthoDB" id="9717601at2759"/>
<evidence type="ECO:0000313" key="4">
    <source>
        <dbReference type="Proteomes" id="UP000694857"/>
    </source>
</evidence>
<sequence>MQGARLPPPAYRALQLHFHWRGPRVSRLRAQPGRAAPPHGGASVNLASTFPLASLLLGASGLSRFYRYAGSLTTRCCEPVVLWTVFEDAVPIGRAQVAQFRIVAQAGPPPPPPGSRPAPLTEDLRPQQPLGLRRVVAFPSASVRAAAPTPARGHGALLGLGLSLWL</sequence>
<organism evidence="4 5">
    <name type="scientific">Balaenoptera musculus</name>
    <name type="common">Blue whale</name>
    <dbReference type="NCBI Taxonomy" id="9771"/>
    <lineage>
        <taxon>Eukaryota</taxon>
        <taxon>Metazoa</taxon>
        <taxon>Chordata</taxon>
        <taxon>Craniata</taxon>
        <taxon>Vertebrata</taxon>
        <taxon>Euteleostomi</taxon>
        <taxon>Mammalia</taxon>
        <taxon>Eutheria</taxon>
        <taxon>Laurasiatheria</taxon>
        <taxon>Artiodactyla</taxon>
        <taxon>Whippomorpha</taxon>
        <taxon>Cetacea</taxon>
        <taxon>Mysticeti</taxon>
        <taxon>Balaenopteridae</taxon>
        <taxon>Balaenoptera</taxon>
    </lineage>
</organism>
<dbReference type="RefSeq" id="XP_036679344.1">
    <property type="nucleotide sequence ID" value="XM_036823449.1"/>
</dbReference>
<evidence type="ECO:0000259" key="3">
    <source>
        <dbReference type="PROSITE" id="PS51144"/>
    </source>
</evidence>
<dbReference type="SUPFAM" id="SSF51069">
    <property type="entry name" value="Carbonic anhydrase"/>
    <property type="match status" value="1"/>
</dbReference>
<dbReference type="GO" id="GO:0004089">
    <property type="term" value="F:carbonate dehydratase activity"/>
    <property type="evidence" value="ECO:0007669"/>
    <property type="project" value="InterPro"/>
</dbReference>
<feature type="region of interest" description="Disordered" evidence="2">
    <location>
        <begin position="105"/>
        <end position="124"/>
    </location>
</feature>
<dbReference type="PANTHER" id="PTHR18952:SF134">
    <property type="entry name" value="CARBONIC ANHYDRASE 15"/>
    <property type="match status" value="1"/>
</dbReference>
<dbReference type="GO" id="GO:0008270">
    <property type="term" value="F:zinc ion binding"/>
    <property type="evidence" value="ECO:0007669"/>
    <property type="project" value="InterPro"/>
</dbReference>
<dbReference type="GO" id="GO:0005886">
    <property type="term" value="C:plasma membrane"/>
    <property type="evidence" value="ECO:0007669"/>
    <property type="project" value="TreeGrafter"/>
</dbReference>
<proteinExistence type="inferred from homology"/>
<dbReference type="KEGG" id="bmus:118880088"/>
<dbReference type="Gene3D" id="3.10.200.10">
    <property type="entry name" value="Alpha carbonic anhydrase"/>
    <property type="match status" value="1"/>
</dbReference>
<feature type="domain" description="Alpha-carbonic anhydrase" evidence="3">
    <location>
        <begin position="1"/>
        <end position="139"/>
    </location>
</feature>
<gene>
    <name evidence="5" type="primary">LOC118880088</name>
</gene>
<dbReference type="InterPro" id="IPR036398">
    <property type="entry name" value="CA_dom_sf"/>
</dbReference>
<accession>A0A8B8V3E4</accession>
<dbReference type="AlphaFoldDB" id="A0A8B8V3E4"/>
<evidence type="ECO:0000256" key="1">
    <source>
        <dbReference type="ARBA" id="ARBA00010718"/>
    </source>
</evidence>
<dbReference type="PROSITE" id="PS51144">
    <property type="entry name" value="ALPHA_CA_2"/>
    <property type="match status" value="1"/>
</dbReference>
<dbReference type="InterPro" id="IPR001148">
    <property type="entry name" value="CA_dom"/>
</dbReference>
<dbReference type="SMART" id="SM01057">
    <property type="entry name" value="Carb_anhydrase"/>
    <property type="match status" value="1"/>
</dbReference>
<feature type="compositionally biased region" description="Pro residues" evidence="2">
    <location>
        <begin position="107"/>
        <end position="116"/>
    </location>
</feature>
<dbReference type="GeneID" id="118880088"/>
<protein>
    <submittedName>
        <fullName evidence="5">Carbonic anhydrase 15-like</fullName>
    </submittedName>
</protein>
<dbReference type="InterPro" id="IPR023561">
    <property type="entry name" value="Carbonic_anhydrase_a-class"/>
</dbReference>